<dbReference type="InterPro" id="IPR018060">
    <property type="entry name" value="HTH_AraC"/>
</dbReference>
<feature type="active site" description="Nucleophile; methyl group acceptor from either O6-methylguanine or O4-methylthymine" evidence="13">
    <location>
        <position position="324"/>
    </location>
</feature>
<feature type="binding site" evidence="14">
    <location>
        <position position="43"/>
    </location>
    <ligand>
        <name>Zn(2+)</name>
        <dbReference type="ChEBI" id="CHEBI:29105"/>
    </ligand>
</feature>
<keyword evidence="4 12" id="KW-0489">Methyltransferase</keyword>
<keyword evidence="14" id="KW-0862">Zinc</keyword>
<dbReference type="InterPro" id="IPR023546">
    <property type="entry name" value="MGMT"/>
</dbReference>
<evidence type="ECO:0000256" key="13">
    <source>
        <dbReference type="PIRSR" id="PIRSR000409-1"/>
    </source>
</evidence>
<comment type="caution">
    <text evidence="16">The sequence shown here is derived from an EMBL/GenBank/DDBJ whole genome shotgun (WGS) entry which is preliminary data.</text>
</comment>
<organism evidence="16 17">
    <name type="scientific">Pelolinea submarina</name>
    <dbReference type="NCBI Taxonomy" id="913107"/>
    <lineage>
        <taxon>Bacteria</taxon>
        <taxon>Bacillati</taxon>
        <taxon>Chloroflexota</taxon>
        <taxon>Anaerolineae</taxon>
        <taxon>Anaerolineales</taxon>
        <taxon>Anaerolineaceae</taxon>
        <taxon>Pelolinea</taxon>
    </lineage>
</organism>
<dbReference type="SUPFAM" id="SSF46767">
    <property type="entry name" value="Methylated DNA-protein cysteine methyltransferase, C-terminal domain"/>
    <property type="match status" value="1"/>
</dbReference>
<evidence type="ECO:0000259" key="15">
    <source>
        <dbReference type="PROSITE" id="PS01124"/>
    </source>
</evidence>
<dbReference type="GO" id="GO:0008270">
    <property type="term" value="F:zinc ion binding"/>
    <property type="evidence" value="ECO:0007669"/>
    <property type="project" value="InterPro"/>
</dbReference>
<dbReference type="PROSITE" id="PS01124">
    <property type="entry name" value="HTH_ARAC_FAMILY_2"/>
    <property type="match status" value="1"/>
</dbReference>
<dbReference type="SUPFAM" id="SSF57884">
    <property type="entry name" value="Ada DNA repair protein, N-terminal domain (N-Ada 10)"/>
    <property type="match status" value="1"/>
</dbReference>
<keyword evidence="8" id="KW-0010">Activator</keyword>
<dbReference type="NCBIfam" id="TIGR00589">
    <property type="entry name" value="ogt"/>
    <property type="match status" value="1"/>
</dbReference>
<dbReference type="Pfam" id="PF12833">
    <property type="entry name" value="HTH_18"/>
    <property type="match status" value="1"/>
</dbReference>
<dbReference type="SUPFAM" id="SSF53155">
    <property type="entry name" value="Methylated DNA-protein cysteine methyltransferase domain"/>
    <property type="match status" value="1"/>
</dbReference>
<keyword evidence="7" id="KW-0805">Transcription regulation</keyword>
<evidence type="ECO:0000256" key="10">
    <source>
        <dbReference type="ARBA" id="ARBA00023204"/>
    </source>
</evidence>
<evidence type="ECO:0000256" key="5">
    <source>
        <dbReference type="ARBA" id="ARBA00022679"/>
    </source>
</evidence>
<evidence type="ECO:0000256" key="11">
    <source>
        <dbReference type="ARBA" id="ARBA00049348"/>
    </source>
</evidence>
<feature type="active site" description="Nucleophile; methyl group acceptor from methylphosphotriester" evidence="13">
    <location>
        <position position="43"/>
    </location>
</feature>
<dbReference type="PANTHER" id="PTHR10815:SF5">
    <property type="entry name" value="METHYLATED-DNA--PROTEIN-CYSTEINE METHYLTRANSFERASE"/>
    <property type="match status" value="1"/>
</dbReference>
<dbReference type="InterPro" id="IPR014048">
    <property type="entry name" value="MethylDNA_cys_MeTrfase_DNA-bd"/>
</dbReference>
<comment type="catalytic activity">
    <reaction evidence="11 12">
        <text>a 6-O-methyl-2'-deoxyguanosine in DNA + L-cysteinyl-[protein] = S-methyl-L-cysteinyl-[protein] + a 2'-deoxyguanosine in DNA</text>
        <dbReference type="Rhea" id="RHEA:24000"/>
        <dbReference type="Rhea" id="RHEA-COMP:10131"/>
        <dbReference type="Rhea" id="RHEA-COMP:10132"/>
        <dbReference type="Rhea" id="RHEA-COMP:11367"/>
        <dbReference type="Rhea" id="RHEA-COMP:11368"/>
        <dbReference type="ChEBI" id="CHEBI:29950"/>
        <dbReference type="ChEBI" id="CHEBI:82612"/>
        <dbReference type="ChEBI" id="CHEBI:85445"/>
        <dbReference type="ChEBI" id="CHEBI:85448"/>
        <dbReference type="EC" id="2.1.1.63"/>
    </reaction>
</comment>
<evidence type="ECO:0000256" key="9">
    <source>
        <dbReference type="ARBA" id="ARBA00023163"/>
    </source>
</evidence>
<dbReference type="Gene3D" id="1.10.10.10">
    <property type="entry name" value="Winged helix-like DNA-binding domain superfamily/Winged helix DNA-binding domain"/>
    <property type="match status" value="1"/>
</dbReference>
<evidence type="ECO:0000256" key="7">
    <source>
        <dbReference type="ARBA" id="ARBA00023015"/>
    </source>
</evidence>
<comment type="similarity">
    <text evidence="2 12">Belongs to the MGMT family.</text>
</comment>
<keyword evidence="5 12" id="KW-0808">Transferase</keyword>
<feature type="binding site" evidence="14">
    <location>
        <position position="47"/>
    </location>
    <ligand>
        <name>Zn(2+)</name>
        <dbReference type="ChEBI" id="CHEBI:29105"/>
    </ligand>
</feature>
<dbReference type="HAMAP" id="MF_00772">
    <property type="entry name" value="OGT"/>
    <property type="match status" value="1"/>
</dbReference>
<dbReference type="GO" id="GO:0032259">
    <property type="term" value="P:methylation"/>
    <property type="evidence" value="ECO:0007669"/>
    <property type="project" value="UniProtKB-KW"/>
</dbReference>
<dbReference type="PROSITE" id="PS00374">
    <property type="entry name" value="MGMT"/>
    <property type="match status" value="1"/>
</dbReference>
<dbReference type="GO" id="GO:0003700">
    <property type="term" value="F:DNA-binding transcription factor activity"/>
    <property type="evidence" value="ECO:0007669"/>
    <property type="project" value="InterPro"/>
</dbReference>
<keyword evidence="3 12" id="KW-0963">Cytoplasm</keyword>
<dbReference type="InterPro" id="IPR001497">
    <property type="entry name" value="MethylDNA_cys_MeTrfase_AS"/>
</dbReference>
<dbReference type="InterPro" id="IPR004026">
    <property type="entry name" value="Ada_DNA_repair_Zn-bd"/>
</dbReference>
<dbReference type="PIRSF" id="PIRSF000409">
    <property type="entry name" value="Ada"/>
    <property type="match status" value="1"/>
</dbReference>
<dbReference type="AlphaFoldDB" id="A0A3E0A7M0"/>
<keyword evidence="10 12" id="KW-0234">DNA repair</keyword>
<evidence type="ECO:0000256" key="3">
    <source>
        <dbReference type="ARBA" id="ARBA00022490"/>
    </source>
</evidence>
<reference evidence="16 17" key="1">
    <citation type="submission" date="2018-08" db="EMBL/GenBank/DDBJ databases">
        <title>Genomic Encyclopedia of Type Strains, Phase IV (KMG-IV): sequencing the most valuable type-strain genomes for metagenomic binning, comparative biology and taxonomic classification.</title>
        <authorList>
            <person name="Goeker M."/>
        </authorList>
    </citation>
    <scope>NUCLEOTIDE SEQUENCE [LARGE SCALE GENOMIC DNA]</scope>
    <source>
        <strain evidence="16 17">DSM 23923</strain>
    </source>
</reference>
<dbReference type="InterPro" id="IPR036631">
    <property type="entry name" value="MGMT_N_sf"/>
</dbReference>
<keyword evidence="9" id="KW-0804">Transcription</keyword>
<dbReference type="Gene3D" id="3.30.160.70">
    <property type="entry name" value="Methylated DNA-protein cysteine methyltransferase domain"/>
    <property type="match status" value="1"/>
</dbReference>
<keyword evidence="17" id="KW-1185">Reference proteome</keyword>
<evidence type="ECO:0000256" key="4">
    <source>
        <dbReference type="ARBA" id="ARBA00022603"/>
    </source>
</evidence>
<dbReference type="GO" id="GO:0043565">
    <property type="term" value="F:sequence-specific DNA binding"/>
    <property type="evidence" value="ECO:0007669"/>
    <property type="project" value="InterPro"/>
</dbReference>
<name>A0A3E0A7M0_9CHLR</name>
<proteinExistence type="inferred from homology"/>
<comment type="function">
    <text evidence="12">Involved in the cellular defense against the biological effects of O6-methylguanine (O6-MeG) and O4-methylthymine (O4-MeT) in DNA. Repairs the methylated nucleobase in DNA by stoichiometrically transferring the methyl group to a cysteine residue in the enzyme. This is a suicide reaction: the enzyme is irreversibly inactivated.</text>
</comment>
<dbReference type="EMBL" id="QUMS01000004">
    <property type="protein sequence ID" value="REG06237.1"/>
    <property type="molecule type" value="Genomic_DNA"/>
</dbReference>
<dbReference type="GO" id="GO:0005737">
    <property type="term" value="C:cytoplasm"/>
    <property type="evidence" value="ECO:0007669"/>
    <property type="project" value="UniProtKB-SubCell"/>
</dbReference>
<evidence type="ECO:0000256" key="14">
    <source>
        <dbReference type="PIRSR" id="PIRSR000409-3"/>
    </source>
</evidence>
<dbReference type="InterPro" id="IPR016221">
    <property type="entry name" value="Bifunct_regulatory_prot_Ada"/>
</dbReference>
<dbReference type="FunFam" id="1.10.10.10:FF:000214">
    <property type="entry name" value="Methylated-DNA--protein-cysteine methyltransferase"/>
    <property type="match status" value="1"/>
</dbReference>
<dbReference type="SMART" id="SM00342">
    <property type="entry name" value="HTH_ARAC"/>
    <property type="match status" value="1"/>
</dbReference>
<comment type="subcellular location">
    <subcellularLocation>
        <location evidence="12">Cytoplasm</location>
    </subcellularLocation>
</comment>
<comment type="cofactor">
    <cofactor evidence="14">
        <name>Zn(2+)</name>
        <dbReference type="ChEBI" id="CHEBI:29105"/>
    </cofactor>
    <text evidence="14">Binds 1 zinc ion per subunit.</text>
</comment>
<protein>
    <recommendedName>
        <fullName evidence="12">Methylated-DNA--protein-cysteine methyltransferase</fullName>
        <ecNumber evidence="12">2.1.1.63</ecNumber>
    </recommendedName>
    <alternativeName>
        <fullName evidence="12">6-O-methylguanine-DNA methyltransferase</fullName>
        <shortName evidence="12">MGMT</shortName>
    </alternativeName>
    <alternativeName>
        <fullName evidence="12">O-6-methylguanine-DNA-alkyltransferase</fullName>
    </alternativeName>
</protein>
<dbReference type="GO" id="GO:0006307">
    <property type="term" value="P:DNA alkylation repair"/>
    <property type="evidence" value="ECO:0007669"/>
    <property type="project" value="UniProtKB-UniRule"/>
</dbReference>
<comment type="catalytic activity">
    <reaction evidence="1 12">
        <text>a 4-O-methyl-thymidine in DNA + L-cysteinyl-[protein] = a thymidine in DNA + S-methyl-L-cysteinyl-[protein]</text>
        <dbReference type="Rhea" id="RHEA:53428"/>
        <dbReference type="Rhea" id="RHEA-COMP:10131"/>
        <dbReference type="Rhea" id="RHEA-COMP:10132"/>
        <dbReference type="Rhea" id="RHEA-COMP:13555"/>
        <dbReference type="Rhea" id="RHEA-COMP:13556"/>
        <dbReference type="ChEBI" id="CHEBI:29950"/>
        <dbReference type="ChEBI" id="CHEBI:82612"/>
        <dbReference type="ChEBI" id="CHEBI:137386"/>
        <dbReference type="ChEBI" id="CHEBI:137387"/>
        <dbReference type="EC" id="2.1.1.63"/>
    </reaction>
</comment>
<evidence type="ECO:0000256" key="12">
    <source>
        <dbReference type="HAMAP-Rule" id="MF_00772"/>
    </source>
</evidence>
<dbReference type="EC" id="2.1.1.63" evidence="12"/>
<sequence length="358" mass="40332">MHGYTVLMLKLPPENTMYRAFMERDSSFEGIFFVAVKTTGIFCRPTCTARKPKRENIEYFSSPSEALLAGYRPCQRCKPMDAGSIRPDLVDRLTEAVEQAPARRITDRDLHEMGIDPSTARRQFQRFFGMTFQAYQRARRMGLALHEIRAGQPVIEAQLNQGFSSASGFWETFKQVFGAPPSQSQHVKCLQAKWIDTPLGAMLALADQQALYLLEFVDRRGLENEILALRRRTRSYIVPGESPILDQITSELESYFQGKSVGFSVPLVLNGSPFEQSVWELLRTIPPGQTQSYGWMAQRIGKPGASRAVGHANGRNILAIVIPCHRVIRSDGSLSGYGGGVWRKRWLLDHESENQSIS</sequence>
<dbReference type="Pfam" id="PF02805">
    <property type="entry name" value="Ada_Zn_binding"/>
    <property type="match status" value="1"/>
</dbReference>
<evidence type="ECO:0000256" key="2">
    <source>
        <dbReference type="ARBA" id="ARBA00008711"/>
    </source>
</evidence>
<accession>A0A3E0A7M0</accession>
<evidence type="ECO:0000313" key="17">
    <source>
        <dbReference type="Proteomes" id="UP000256388"/>
    </source>
</evidence>
<dbReference type="Gene3D" id="1.10.10.60">
    <property type="entry name" value="Homeodomain-like"/>
    <property type="match status" value="1"/>
</dbReference>
<dbReference type="GO" id="GO:0003908">
    <property type="term" value="F:methylated-DNA-[protein]-cysteine S-methyltransferase activity"/>
    <property type="evidence" value="ECO:0007669"/>
    <property type="project" value="UniProtKB-UniRule"/>
</dbReference>
<keyword evidence="6 12" id="KW-0227">DNA damage</keyword>
<evidence type="ECO:0000256" key="1">
    <source>
        <dbReference type="ARBA" id="ARBA00001286"/>
    </source>
</evidence>
<dbReference type="PANTHER" id="PTHR10815">
    <property type="entry name" value="METHYLATED-DNA--PROTEIN-CYSTEINE METHYLTRANSFERASE"/>
    <property type="match status" value="1"/>
</dbReference>
<dbReference type="CDD" id="cd06445">
    <property type="entry name" value="ATase"/>
    <property type="match status" value="1"/>
</dbReference>
<evidence type="ECO:0000256" key="6">
    <source>
        <dbReference type="ARBA" id="ARBA00022763"/>
    </source>
</evidence>
<feature type="binding site" evidence="14">
    <location>
        <position position="74"/>
    </location>
    <ligand>
        <name>Zn(2+)</name>
        <dbReference type="ChEBI" id="CHEBI:29105"/>
    </ligand>
</feature>
<comment type="miscellaneous">
    <text evidence="12">This enzyme catalyzes only one turnover and therefore is not strictly catalytic. According to one definition, an enzyme is a biocatalyst that acts repeatedly and over many reaction cycles.</text>
</comment>
<dbReference type="SUPFAM" id="SSF46689">
    <property type="entry name" value="Homeodomain-like"/>
    <property type="match status" value="1"/>
</dbReference>
<gene>
    <name evidence="16" type="ORF">DFR64_2669</name>
</gene>
<dbReference type="InterPro" id="IPR009057">
    <property type="entry name" value="Homeodomain-like_sf"/>
</dbReference>
<feature type="binding site" evidence="14">
    <location>
        <position position="77"/>
    </location>
    <ligand>
        <name>Zn(2+)</name>
        <dbReference type="ChEBI" id="CHEBI:29105"/>
    </ligand>
</feature>
<evidence type="ECO:0000256" key="8">
    <source>
        <dbReference type="ARBA" id="ARBA00023159"/>
    </source>
</evidence>
<feature type="active site" description="Nucleophile; methyl group acceptor" evidence="12">
    <location>
        <position position="324"/>
    </location>
</feature>
<evidence type="ECO:0000313" key="16">
    <source>
        <dbReference type="EMBL" id="REG06237.1"/>
    </source>
</evidence>
<dbReference type="InterPro" id="IPR036388">
    <property type="entry name" value="WH-like_DNA-bd_sf"/>
</dbReference>
<dbReference type="InterPro" id="IPR036217">
    <property type="entry name" value="MethylDNA_cys_MeTrfase_DNAb"/>
</dbReference>
<dbReference type="Pfam" id="PF01035">
    <property type="entry name" value="DNA_binding_1"/>
    <property type="match status" value="1"/>
</dbReference>
<feature type="domain" description="HTH araC/xylS-type" evidence="15">
    <location>
        <begin position="91"/>
        <end position="187"/>
    </location>
</feature>
<dbReference type="Gene3D" id="3.40.10.10">
    <property type="entry name" value="DNA Methylphosphotriester Repair Domain"/>
    <property type="match status" value="1"/>
</dbReference>
<dbReference type="InterPro" id="IPR035451">
    <property type="entry name" value="Ada-like_dom_sf"/>
</dbReference>
<dbReference type="Proteomes" id="UP000256388">
    <property type="component" value="Unassembled WGS sequence"/>
</dbReference>
<keyword evidence="14" id="KW-0479">Metal-binding</keyword>